<dbReference type="OrthoDB" id="427138at2759"/>
<dbReference type="VEuPathDB" id="TriTrypDB:BSAL_31440"/>
<reference evidence="3" key="1">
    <citation type="submission" date="2015-09" db="EMBL/GenBank/DDBJ databases">
        <authorList>
            <consortium name="Pathogen Informatics"/>
        </authorList>
    </citation>
    <scope>NUCLEOTIDE SEQUENCE [LARGE SCALE GENOMIC DNA]</scope>
    <source>
        <strain evidence="3">Lake Konstanz</strain>
    </source>
</reference>
<organism evidence="2 3">
    <name type="scientific">Bodo saltans</name>
    <name type="common">Flagellated protozoan</name>
    <dbReference type="NCBI Taxonomy" id="75058"/>
    <lineage>
        <taxon>Eukaryota</taxon>
        <taxon>Discoba</taxon>
        <taxon>Euglenozoa</taxon>
        <taxon>Kinetoplastea</taxon>
        <taxon>Metakinetoplastina</taxon>
        <taxon>Eubodonida</taxon>
        <taxon>Bodonidae</taxon>
        <taxon>Bodo</taxon>
    </lineage>
</organism>
<keyword evidence="1 2" id="KW-0812">Transmembrane</keyword>
<dbReference type="OMA" id="CIRGAHM"/>
<feature type="transmembrane region" description="Helical" evidence="1">
    <location>
        <begin position="270"/>
        <end position="286"/>
    </location>
</feature>
<dbReference type="AlphaFoldDB" id="A0A0S4JMI1"/>
<feature type="transmembrane region" description="Helical" evidence="1">
    <location>
        <begin position="215"/>
        <end position="235"/>
    </location>
</feature>
<dbReference type="Proteomes" id="UP000051952">
    <property type="component" value="Unassembled WGS sequence"/>
</dbReference>
<sequence>MPPTKSVTKKNPSLIQGFINEAGQRLPQYKKQIDAVGPFVIKATDAIDAAYPYIVAFWKKLVQLWELAQPYHPEQYGPLFLGFAMCFFGGSYAMLIAAIEAVRMTVWTRLSTNFKVLYQTTFSLQEISDKELLTRKVYLFARTVDPNQVYESTGHIWSAFMAVIATLRISFAQAITLGTSLGELAENHLSKTTGPMIQKALPQDLQKWAAPTNTFLYRFIGVSVAWLLSRVIVGFHAAMRGANMFTANAVILARERGFLDEKFDAKGPKASAFTLLLAFLGFYWQLSNGFSMPFPFNL</sequence>
<keyword evidence="1" id="KW-0472">Membrane</keyword>
<feature type="non-terminal residue" evidence="2">
    <location>
        <position position="298"/>
    </location>
</feature>
<accession>A0A0S4JMI1</accession>
<evidence type="ECO:0000256" key="1">
    <source>
        <dbReference type="SAM" id="Phobius"/>
    </source>
</evidence>
<feature type="transmembrane region" description="Helical" evidence="1">
    <location>
        <begin position="79"/>
        <end position="99"/>
    </location>
</feature>
<keyword evidence="3" id="KW-1185">Reference proteome</keyword>
<proteinExistence type="predicted"/>
<evidence type="ECO:0000313" key="2">
    <source>
        <dbReference type="EMBL" id="CUG91348.1"/>
    </source>
</evidence>
<gene>
    <name evidence="2" type="ORF">BSAL_31440</name>
</gene>
<keyword evidence="1" id="KW-1133">Transmembrane helix</keyword>
<name>A0A0S4JMI1_BODSA</name>
<evidence type="ECO:0000313" key="3">
    <source>
        <dbReference type="Proteomes" id="UP000051952"/>
    </source>
</evidence>
<protein>
    <submittedName>
        <fullName evidence="2">Transmembrane protein, putative</fullName>
    </submittedName>
</protein>
<dbReference type="EMBL" id="CYKH01001908">
    <property type="protein sequence ID" value="CUG91348.1"/>
    <property type="molecule type" value="Genomic_DNA"/>
</dbReference>